<dbReference type="EMBL" id="CP003842">
    <property type="protein sequence ID" value="AFS80811.1"/>
    <property type="molecule type" value="Genomic_DNA"/>
</dbReference>
<keyword evidence="2" id="KW-1185">Reference proteome</keyword>
<name>K0B8M0_9ARCH</name>
<dbReference type="KEGG" id="nkr:NKOR_04615"/>
<dbReference type="STRING" id="1229908.NKOR_04615"/>
<evidence type="ECO:0000313" key="1">
    <source>
        <dbReference type="EMBL" id="AFS80811.1"/>
    </source>
</evidence>
<gene>
    <name evidence="1" type="ORF">NKOR_04615</name>
</gene>
<dbReference type="RefSeq" id="WP_014963197.1">
    <property type="nucleotide sequence ID" value="NC_018655.1"/>
</dbReference>
<proteinExistence type="predicted"/>
<reference evidence="1 2" key="1">
    <citation type="journal article" date="2012" name="J. Bacteriol.">
        <title>Draft Genome Sequence of an Ammonia-Oxidizing Archaeon, "Candidatus Nitrosopumilus koreensis" AR1, from Marine Sediment.</title>
        <authorList>
            <person name="Park S.J."/>
            <person name="Kim J.G."/>
            <person name="Jung M.Y."/>
            <person name="Kim S.J."/>
            <person name="Cha I.T."/>
            <person name="Kwon K."/>
            <person name="Lee J.H."/>
            <person name="Rhee S.K."/>
        </authorList>
    </citation>
    <scope>NUCLEOTIDE SEQUENCE [LARGE SCALE GENOMIC DNA]</scope>
    <source>
        <strain evidence="1 2">AR1</strain>
    </source>
</reference>
<accession>K0B8M0</accession>
<dbReference type="AlphaFoldDB" id="K0B8M0"/>
<protein>
    <submittedName>
        <fullName evidence="1">Uncharacterized protein</fullName>
    </submittedName>
</protein>
<dbReference type="GeneID" id="13724960"/>
<dbReference type="Proteomes" id="UP000006101">
    <property type="component" value="Chromosome"/>
</dbReference>
<organism evidence="1 2">
    <name type="scientific">Candidatus Nitrosopumilus koreensis AR1</name>
    <dbReference type="NCBI Taxonomy" id="1229908"/>
    <lineage>
        <taxon>Archaea</taxon>
        <taxon>Nitrososphaerota</taxon>
        <taxon>Nitrososphaeria</taxon>
        <taxon>Nitrosopumilales</taxon>
        <taxon>Nitrosopumilaceae</taxon>
        <taxon>Nitrosopumilus</taxon>
    </lineage>
</organism>
<sequence>MPRKFTTPEIDDALKIARETREVLLSGTTSVESSLLGFYTVAEILGEEDDLEWAKYELDSFPQKKTTQLQKEPLWLCSGS</sequence>
<dbReference type="HOGENOM" id="CLU_2581209_0_0_2"/>
<evidence type="ECO:0000313" key="2">
    <source>
        <dbReference type="Proteomes" id="UP000006101"/>
    </source>
</evidence>
<dbReference type="PATRIC" id="fig|1229908.8.peg.1004"/>